<keyword evidence="2" id="KW-0347">Helicase</keyword>
<keyword evidence="2" id="KW-0547">Nucleotide-binding</keyword>
<dbReference type="STRING" id="666685.R2APBS1_1119"/>
<dbReference type="PANTHER" id="PTHR47396">
    <property type="entry name" value="TYPE I RESTRICTION ENZYME ECOKI R PROTEIN"/>
    <property type="match status" value="1"/>
</dbReference>
<dbReference type="PANTHER" id="PTHR47396:SF1">
    <property type="entry name" value="ATP-DEPENDENT HELICASE IRC3-RELATED"/>
    <property type="match status" value="1"/>
</dbReference>
<organism evidence="2 3">
    <name type="scientific">Rhodanobacter denitrificans</name>
    <dbReference type="NCBI Taxonomy" id="666685"/>
    <lineage>
        <taxon>Bacteria</taxon>
        <taxon>Pseudomonadati</taxon>
        <taxon>Pseudomonadota</taxon>
        <taxon>Gammaproteobacteria</taxon>
        <taxon>Lysobacterales</taxon>
        <taxon>Rhodanobacteraceae</taxon>
        <taxon>Rhodanobacter</taxon>
    </lineage>
</organism>
<name>M4NCB3_9GAMM</name>
<keyword evidence="2" id="KW-0378">Hydrolase</keyword>
<dbReference type="RefSeq" id="WP_015447156.1">
    <property type="nucleotide sequence ID" value="NC_020541.1"/>
</dbReference>
<dbReference type="Pfam" id="PF04851">
    <property type="entry name" value="ResIII"/>
    <property type="match status" value="1"/>
</dbReference>
<keyword evidence="3" id="KW-1185">Reference proteome</keyword>
<dbReference type="SUPFAM" id="SSF52540">
    <property type="entry name" value="P-loop containing nucleoside triphosphate hydrolases"/>
    <property type="match status" value="2"/>
</dbReference>
<proteinExistence type="predicted"/>
<evidence type="ECO:0000313" key="2">
    <source>
        <dbReference type="EMBL" id="AGG88274.1"/>
    </source>
</evidence>
<dbReference type="InterPro" id="IPR050742">
    <property type="entry name" value="Helicase_Restrict-Modif_Enz"/>
</dbReference>
<dbReference type="PROSITE" id="PS51192">
    <property type="entry name" value="HELICASE_ATP_BIND_1"/>
    <property type="match status" value="1"/>
</dbReference>
<reference evidence="2 3" key="1">
    <citation type="submission" date="2012-04" db="EMBL/GenBank/DDBJ databases">
        <title>Complete genome of Rhodanobacter sp. 2APBS1.</title>
        <authorList>
            <consortium name="US DOE Joint Genome Institute"/>
            <person name="Huntemann M."/>
            <person name="Wei C.-L."/>
            <person name="Han J."/>
            <person name="Detter J.C."/>
            <person name="Han C."/>
            <person name="Tapia R."/>
            <person name="Munk A.C.C."/>
            <person name="Chen A."/>
            <person name="Krypides N."/>
            <person name="Mavromatis K."/>
            <person name="Markowitz V."/>
            <person name="Szeto E."/>
            <person name="Ivanova N."/>
            <person name="Mikhailova N."/>
            <person name="Ovchinnikova G."/>
            <person name="Pagani I."/>
            <person name="Pati A."/>
            <person name="Goodwin L."/>
            <person name="Peters L."/>
            <person name="Pitluck S."/>
            <person name="Woyke T."/>
            <person name="Prakash O."/>
            <person name="Elkins J."/>
            <person name="Brown S."/>
            <person name="Palumbo A."/>
            <person name="Hemme C."/>
            <person name="Zhou J."/>
            <person name="Watson D."/>
            <person name="Jardine P."/>
            <person name="Kostka J."/>
            <person name="Green S."/>
        </authorList>
    </citation>
    <scope>NUCLEOTIDE SEQUENCE [LARGE SCALE GENOMIC DNA]</scope>
    <source>
        <strain evidence="2 3">2APBS1</strain>
    </source>
</reference>
<dbReference type="GO" id="GO:0004386">
    <property type="term" value="F:helicase activity"/>
    <property type="evidence" value="ECO:0007669"/>
    <property type="project" value="UniProtKB-KW"/>
</dbReference>
<dbReference type="InterPro" id="IPR027417">
    <property type="entry name" value="P-loop_NTPase"/>
</dbReference>
<dbReference type="OrthoDB" id="9804145at2"/>
<dbReference type="InterPro" id="IPR006935">
    <property type="entry name" value="Helicase/UvrB_N"/>
</dbReference>
<dbReference type="AlphaFoldDB" id="M4NCB3"/>
<dbReference type="GO" id="GO:0005524">
    <property type="term" value="F:ATP binding"/>
    <property type="evidence" value="ECO:0007669"/>
    <property type="project" value="InterPro"/>
</dbReference>
<evidence type="ECO:0000313" key="3">
    <source>
        <dbReference type="Proteomes" id="UP000011859"/>
    </source>
</evidence>
<dbReference type="eggNOG" id="COG1061">
    <property type="taxonomic scope" value="Bacteria"/>
</dbReference>
<accession>M4NCB3</accession>
<dbReference type="InterPro" id="IPR014001">
    <property type="entry name" value="Helicase_ATP-bd"/>
</dbReference>
<dbReference type="GO" id="GO:0005829">
    <property type="term" value="C:cytosol"/>
    <property type="evidence" value="ECO:0007669"/>
    <property type="project" value="TreeGrafter"/>
</dbReference>
<gene>
    <name evidence="2" type="ORF">R2APBS1_1119</name>
</gene>
<dbReference type="Gene3D" id="3.40.50.300">
    <property type="entry name" value="P-loop containing nucleotide triphosphate hydrolases"/>
    <property type="match status" value="1"/>
</dbReference>
<dbReference type="KEGG" id="rhd:R2APBS1_1119"/>
<dbReference type="Proteomes" id="UP000011859">
    <property type="component" value="Chromosome"/>
</dbReference>
<dbReference type="HOGENOM" id="CLU_317054_0_0_6"/>
<dbReference type="EMBL" id="CP003470">
    <property type="protein sequence ID" value="AGG88274.1"/>
    <property type="molecule type" value="Genomic_DNA"/>
</dbReference>
<dbReference type="REBASE" id="51753">
    <property type="entry name" value="RdeR2ORF1038P"/>
</dbReference>
<dbReference type="GO" id="GO:0016787">
    <property type="term" value="F:hydrolase activity"/>
    <property type="evidence" value="ECO:0007669"/>
    <property type="project" value="InterPro"/>
</dbReference>
<feature type="domain" description="Helicase ATP-binding" evidence="1">
    <location>
        <begin position="39"/>
        <end position="217"/>
    </location>
</feature>
<protein>
    <submittedName>
        <fullName evidence="2">DNA/RNA helicase, superfamily II</fullName>
    </submittedName>
</protein>
<dbReference type="SMART" id="SM00487">
    <property type="entry name" value="DEXDc"/>
    <property type="match status" value="1"/>
</dbReference>
<dbReference type="GO" id="GO:0003677">
    <property type="term" value="F:DNA binding"/>
    <property type="evidence" value="ECO:0007669"/>
    <property type="project" value="InterPro"/>
</dbReference>
<evidence type="ECO:0000259" key="1">
    <source>
        <dbReference type="PROSITE" id="PS51192"/>
    </source>
</evidence>
<sequence length="836" mass="91672">MPLNLKPFQEEVCAGIVARFDNVRTLYDDPRLGDSAVVDEVRQRDGAVVLQAPTGAGKTIIAIEALARFSRERRVLWFWFAPFAGLVEQSRAVIAAHAPSLRLLDLDSDRRLGAVDGGGVFVTTWGSVAARNADSRRARSKGDDGQSLDALIVQARLDGVRIGCVVDEAHHGFHKAAQARAFFSEVLKPDYTLMMTATPRDADALAFERDTGYRIGEPADWASVSRHAAVEAGLLKRGVRIVRFLARDGDAAQLIDFEHLALRECAAMHRHIHHTLRTAGIALTPLMLVQVPDGAQAQKDAHRYLVDVLGFADSAVRVHTAAEPDPDLIALASDPTVEVLIFKMAVALGFDAPRAFTLAALRGARDKAFGVQVIGRIVRRHALLQERDDLPEMLSQGYVFLANAESQEGLLDAGAQINALTTHAPETGTQTVITVIGDTAQVQVARSGEPLALLVSPQGVQTQAAPTPEGSVQNADATGGDVAGGERELWVPAAHDLLQLAGVAGTAPAATPDAQRPLLTLARASVHRYPRRPDAPSVLRSERLPPAPSDFEARLVDFVDFSGEVLNSRTRTRERVSRDERDLFQGNHVGDDGKDLFADLAPEAVAERAEQIRLRLKESNDRELHLRLLERFRRAIELAGAEAPADDETLMQQLDFVLVRHPTLLAAAYKRARHDQVVDVDAPLRAELQSDLRLPSARRALYGVMPAGLNDDEQAVARLLDDSPLVRWWHRNASDYRYPDALGLYRWDDGDGFYPDFVVSLAERETPGGIALLEVKGNQFWGKTEEVEKATARHTDYGPVFMVGRERGQATFNHLRKLGERLDTDGAFAVERLRYV</sequence>
<keyword evidence="2" id="KW-0067">ATP-binding</keyword>